<name>A0A0N5A4J4_PARTI</name>
<feature type="transmembrane region" description="Helical" evidence="1">
    <location>
        <begin position="24"/>
        <end position="43"/>
    </location>
</feature>
<organism evidence="2 3">
    <name type="scientific">Parastrongyloides trichosuri</name>
    <name type="common">Possum-specific nematode worm</name>
    <dbReference type="NCBI Taxonomy" id="131310"/>
    <lineage>
        <taxon>Eukaryota</taxon>
        <taxon>Metazoa</taxon>
        <taxon>Ecdysozoa</taxon>
        <taxon>Nematoda</taxon>
        <taxon>Chromadorea</taxon>
        <taxon>Rhabditida</taxon>
        <taxon>Tylenchina</taxon>
        <taxon>Panagrolaimomorpha</taxon>
        <taxon>Strongyloidoidea</taxon>
        <taxon>Strongyloididae</taxon>
        <taxon>Parastrongyloides</taxon>
    </lineage>
</organism>
<accession>A0A0N5A4J4</accession>
<reference evidence="3" key="1">
    <citation type="submission" date="2017-02" db="UniProtKB">
        <authorList>
            <consortium name="WormBaseParasite"/>
        </authorList>
    </citation>
    <scope>IDENTIFICATION</scope>
</reference>
<proteinExistence type="predicted"/>
<dbReference type="AlphaFoldDB" id="A0A0N5A4J4"/>
<keyword evidence="2" id="KW-1185">Reference proteome</keyword>
<dbReference type="WBParaSite" id="PTRK_0001660300.1">
    <property type="protein sequence ID" value="PTRK_0001660300.1"/>
    <property type="gene ID" value="PTRK_0001660300"/>
</dbReference>
<keyword evidence="1" id="KW-0472">Membrane</keyword>
<evidence type="ECO:0000313" key="2">
    <source>
        <dbReference type="Proteomes" id="UP000038045"/>
    </source>
</evidence>
<evidence type="ECO:0000256" key="1">
    <source>
        <dbReference type="SAM" id="Phobius"/>
    </source>
</evidence>
<keyword evidence="1" id="KW-1133">Transmembrane helix</keyword>
<sequence length="68" mass="8065">FGQLPMLDLASKDMGFIEYYNLDIYIPLIIILLVLSYGMYRLARLVVTKLYFKIKNRKNTYHEVSKSE</sequence>
<dbReference type="Proteomes" id="UP000038045">
    <property type="component" value="Unplaced"/>
</dbReference>
<protein>
    <submittedName>
        <fullName evidence="3">ABC transporter permease</fullName>
    </submittedName>
</protein>
<evidence type="ECO:0000313" key="3">
    <source>
        <dbReference type="WBParaSite" id="PTRK_0001660300.1"/>
    </source>
</evidence>
<keyword evidence="1" id="KW-0812">Transmembrane</keyword>